<dbReference type="Proteomes" id="UP000190667">
    <property type="component" value="Unassembled WGS sequence"/>
</dbReference>
<keyword evidence="3" id="KW-1185">Reference proteome</keyword>
<protein>
    <submittedName>
        <fullName evidence="2">Uncharacterized protein</fullName>
    </submittedName>
</protein>
<dbReference type="AlphaFoldDB" id="A0A1S8YLC9"/>
<dbReference type="EMBL" id="MRUL01000006">
    <property type="protein sequence ID" value="OON39901.1"/>
    <property type="molecule type" value="Genomic_DNA"/>
</dbReference>
<evidence type="ECO:0000313" key="3">
    <source>
        <dbReference type="Proteomes" id="UP000190667"/>
    </source>
</evidence>
<dbReference type="RefSeq" id="WP_078002680.1">
    <property type="nucleotide sequence ID" value="NZ_MRUL01000006.1"/>
</dbReference>
<feature type="signal peptide" evidence="1">
    <location>
        <begin position="1"/>
        <end position="19"/>
    </location>
</feature>
<dbReference type="STRING" id="1926881.BTJ39_10665"/>
<name>A0A1S8YLC9_9GAMM</name>
<gene>
    <name evidence="2" type="ORF">BTJ39_10665</name>
</gene>
<dbReference type="OrthoDB" id="6519995at2"/>
<keyword evidence="1" id="KW-0732">Signal</keyword>
<evidence type="ECO:0000256" key="1">
    <source>
        <dbReference type="SAM" id="SignalP"/>
    </source>
</evidence>
<evidence type="ECO:0000313" key="2">
    <source>
        <dbReference type="EMBL" id="OON39901.1"/>
    </source>
</evidence>
<proteinExistence type="predicted"/>
<sequence length="84" mass="9326">MKKAIILAFGLMMASELWAAATTGVIQVRLTIPAQCHIDGQSITATTPGIDCGNQAALQPRVIRQDFYPDDKTRRRARLITIEW</sequence>
<feature type="chain" id="PRO_5012504137" evidence="1">
    <location>
        <begin position="20"/>
        <end position="84"/>
    </location>
</feature>
<accession>A0A1S8YLC9</accession>
<comment type="caution">
    <text evidence="2">The sequence shown here is derived from an EMBL/GenBank/DDBJ whole genome shotgun (WGS) entry which is preliminary data.</text>
</comment>
<organism evidence="2 3">
    <name type="scientific">Izhakiella australiensis</name>
    <dbReference type="NCBI Taxonomy" id="1926881"/>
    <lineage>
        <taxon>Bacteria</taxon>
        <taxon>Pseudomonadati</taxon>
        <taxon>Pseudomonadota</taxon>
        <taxon>Gammaproteobacteria</taxon>
        <taxon>Enterobacterales</taxon>
        <taxon>Erwiniaceae</taxon>
        <taxon>Izhakiella</taxon>
    </lineage>
</organism>
<reference evidence="2 3" key="1">
    <citation type="submission" date="2016-12" db="EMBL/GenBank/DDBJ databases">
        <title>Izhakiella australiana sp. nov. of genus Izhakiella isolated from Australian desert.</title>
        <authorList>
            <person name="Ji M."/>
        </authorList>
    </citation>
    <scope>NUCLEOTIDE SEQUENCE [LARGE SCALE GENOMIC DNA]</scope>
    <source>
        <strain evidence="2 3">D4N98</strain>
    </source>
</reference>